<dbReference type="NCBIfam" id="TIGR00900">
    <property type="entry name" value="2A0121"/>
    <property type="match status" value="1"/>
</dbReference>
<evidence type="ECO:0000313" key="9">
    <source>
        <dbReference type="EMBL" id="AYM76531.1"/>
    </source>
</evidence>
<feature type="transmembrane region" description="Helical" evidence="7">
    <location>
        <begin position="76"/>
        <end position="95"/>
    </location>
</feature>
<evidence type="ECO:0000256" key="6">
    <source>
        <dbReference type="ARBA" id="ARBA00023136"/>
    </source>
</evidence>
<dbReference type="EMBL" id="CP033019">
    <property type="protein sequence ID" value="AYM76531.1"/>
    <property type="molecule type" value="Genomic_DNA"/>
</dbReference>
<evidence type="ECO:0000256" key="2">
    <source>
        <dbReference type="ARBA" id="ARBA00022448"/>
    </source>
</evidence>
<evidence type="ECO:0000256" key="5">
    <source>
        <dbReference type="ARBA" id="ARBA00022989"/>
    </source>
</evidence>
<evidence type="ECO:0000259" key="8">
    <source>
        <dbReference type="PROSITE" id="PS50850"/>
    </source>
</evidence>
<dbReference type="PANTHER" id="PTHR23513:SF18">
    <property type="entry name" value="INTEGRAL MEMBRANE PROTEIN"/>
    <property type="match status" value="1"/>
</dbReference>
<dbReference type="InterPro" id="IPR011701">
    <property type="entry name" value="MFS"/>
</dbReference>
<dbReference type="InterPro" id="IPR036259">
    <property type="entry name" value="MFS_trans_sf"/>
</dbReference>
<feature type="transmembrane region" description="Helical" evidence="7">
    <location>
        <begin position="282"/>
        <end position="307"/>
    </location>
</feature>
<keyword evidence="4 7" id="KW-0812">Transmembrane</keyword>
<proteinExistence type="predicted"/>
<dbReference type="PANTHER" id="PTHR23513">
    <property type="entry name" value="INTEGRAL MEMBRANE EFFLUX PROTEIN-RELATED"/>
    <property type="match status" value="1"/>
</dbReference>
<evidence type="ECO:0000256" key="3">
    <source>
        <dbReference type="ARBA" id="ARBA00022475"/>
    </source>
</evidence>
<organism evidence="9 10">
    <name type="scientific">Janthinobacterium agaricidamnosum</name>
    <dbReference type="NCBI Taxonomy" id="55508"/>
    <lineage>
        <taxon>Bacteria</taxon>
        <taxon>Pseudomonadati</taxon>
        <taxon>Pseudomonadota</taxon>
        <taxon>Betaproteobacteria</taxon>
        <taxon>Burkholderiales</taxon>
        <taxon>Oxalobacteraceae</taxon>
        <taxon>Janthinobacterium</taxon>
    </lineage>
</organism>
<feature type="transmembrane region" description="Helical" evidence="7">
    <location>
        <begin position="148"/>
        <end position="167"/>
    </location>
</feature>
<protein>
    <submittedName>
        <fullName evidence="9">MFS transporter</fullName>
    </submittedName>
</protein>
<dbReference type="Pfam" id="PF07690">
    <property type="entry name" value="MFS_1"/>
    <property type="match status" value="1"/>
</dbReference>
<reference evidence="9 10" key="1">
    <citation type="submission" date="2018-10" db="EMBL/GenBank/DDBJ databases">
        <title>Effects of UV and annual dynamics of microbial communities in freshwater RAS systems.</title>
        <authorList>
            <person name="Bekkelund A.K."/>
            <person name="Hansen B.R."/>
            <person name="Stokken H."/>
            <person name="Eriksen B.F."/>
            <person name="Kashulin N.A."/>
        </authorList>
    </citation>
    <scope>NUCLEOTIDE SEQUENCE [LARGE SCALE GENOMIC DNA]</scope>
    <source>
        <strain evidence="9 10">BHSEK</strain>
    </source>
</reference>
<feature type="transmembrane region" description="Helical" evidence="7">
    <location>
        <begin position="346"/>
        <end position="365"/>
    </location>
</feature>
<feature type="transmembrane region" description="Helical" evidence="7">
    <location>
        <begin position="46"/>
        <end position="69"/>
    </location>
</feature>
<comment type="subcellular location">
    <subcellularLocation>
        <location evidence="1">Cell membrane</location>
        <topology evidence="1">Multi-pass membrane protein</topology>
    </subcellularLocation>
</comment>
<name>A0A3G2E8G3_9BURK</name>
<keyword evidence="5 7" id="KW-1133">Transmembrane helix</keyword>
<gene>
    <name evidence="9" type="ORF">D9M09_12530</name>
</gene>
<dbReference type="Proteomes" id="UP000279594">
    <property type="component" value="Chromosome"/>
</dbReference>
<feature type="transmembrane region" description="Helical" evidence="7">
    <location>
        <begin position="218"/>
        <end position="240"/>
    </location>
</feature>
<dbReference type="GO" id="GO:0022857">
    <property type="term" value="F:transmembrane transporter activity"/>
    <property type="evidence" value="ECO:0007669"/>
    <property type="project" value="InterPro"/>
</dbReference>
<keyword evidence="2" id="KW-0813">Transport</keyword>
<keyword evidence="6 7" id="KW-0472">Membrane</keyword>
<keyword evidence="3" id="KW-1003">Cell membrane</keyword>
<feature type="transmembrane region" description="Helical" evidence="7">
    <location>
        <begin position="313"/>
        <end position="334"/>
    </location>
</feature>
<evidence type="ECO:0000313" key="10">
    <source>
        <dbReference type="Proteomes" id="UP000279594"/>
    </source>
</evidence>
<keyword evidence="10" id="KW-1185">Reference proteome</keyword>
<dbReference type="RefSeq" id="WP_100429659.1">
    <property type="nucleotide sequence ID" value="NZ_CP033019.1"/>
</dbReference>
<accession>A0A3G2E8G3</accession>
<dbReference type="Gene3D" id="1.20.1250.20">
    <property type="entry name" value="MFS general substrate transporter like domains"/>
    <property type="match status" value="1"/>
</dbReference>
<evidence type="ECO:0000256" key="7">
    <source>
        <dbReference type="SAM" id="Phobius"/>
    </source>
</evidence>
<feature type="domain" description="Major facilitator superfamily (MFS) profile" evidence="8">
    <location>
        <begin position="9"/>
        <end position="400"/>
    </location>
</feature>
<dbReference type="InterPro" id="IPR004751">
    <property type="entry name" value="Drug_antiport"/>
</dbReference>
<dbReference type="SUPFAM" id="SSF103473">
    <property type="entry name" value="MFS general substrate transporter"/>
    <property type="match status" value="1"/>
</dbReference>
<evidence type="ECO:0000256" key="4">
    <source>
        <dbReference type="ARBA" id="ARBA00022692"/>
    </source>
</evidence>
<feature type="transmembrane region" description="Helical" evidence="7">
    <location>
        <begin position="377"/>
        <end position="398"/>
    </location>
</feature>
<feature type="transmembrane region" description="Helical" evidence="7">
    <location>
        <begin position="12"/>
        <end position="34"/>
    </location>
</feature>
<dbReference type="PROSITE" id="PS50850">
    <property type="entry name" value="MFS"/>
    <property type="match status" value="1"/>
</dbReference>
<dbReference type="AlphaFoldDB" id="A0A3G2E8G3"/>
<dbReference type="InterPro" id="IPR020846">
    <property type="entry name" value="MFS_dom"/>
</dbReference>
<feature type="transmembrane region" description="Helical" evidence="7">
    <location>
        <begin position="252"/>
        <end position="270"/>
    </location>
</feature>
<evidence type="ECO:0000256" key="1">
    <source>
        <dbReference type="ARBA" id="ARBA00004651"/>
    </source>
</evidence>
<sequence>MLNILANRTYRHLFLAQIIALVGTGLLTVALGLLAYKLAGTNAGSVLGTALAIKMLAYVLIAPVVGAFANMLPRRAFLVAMDLVRAGVALSLPFVTQIWQIYLLIFFLQSASAAFTPTFQATIPDVLPEESDYTRALSLSRMAYDMETLVSPILAAALLSIISYHWLFGGTVIGFICSAALVVSVSLPQSPAVPATGSIYAKTFRGIAIYLRTPRLRGLLGLNLAAAAGSSMVIVNTVVYVQSKLLRPSSDVPFALAAFGCGSMLIALFLPKLLDQRPDRPAMLAGAALMGGGLIAGAFVATMGGAYEWPALLMTWFVIGVGYSTTLTPSGRLLRRSASSDSRPAVFAAQFSLSHVCWLITYPIAGFMGAKFGMPATFVVLAAITIVGVAVAAIAWPANDPDVIEHRHTGLADQEHLHQGGQNDTDTHEHVFVIDEHHRRWPD</sequence>
<dbReference type="GO" id="GO:0005886">
    <property type="term" value="C:plasma membrane"/>
    <property type="evidence" value="ECO:0007669"/>
    <property type="project" value="UniProtKB-SubCell"/>
</dbReference>
<dbReference type="CDD" id="cd06173">
    <property type="entry name" value="MFS_MefA_like"/>
    <property type="match status" value="1"/>
</dbReference>